<sequence>MTLAQRGPSYPLDLPEHCENTFCIAPACHVERCTRKPWARCRGFCNDCVARFYIGFRHMTPEC</sequence>
<proteinExistence type="predicted"/>
<organism evidence="1 2">
    <name type="scientific">Magallana gigas</name>
    <name type="common">Pacific oyster</name>
    <name type="synonym">Crassostrea gigas</name>
    <dbReference type="NCBI Taxonomy" id="29159"/>
    <lineage>
        <taxon>Eukaryota</taxon>
        <taxon>Metazoa</taxon>
        <taxon>Spiralia</taxon>
        <taxon>Lophotrochozoa</taxon>
        <taxon>Mollusca</taxon>
        <taxon>Bivalvia</taxon>
        <taxon>Autobranchia</taxon>
        <taxon>Pteriomorphia</taxon>
        <taxon>Ostreida</taxon>
        <taxon>Ostreoidea</taxon>
        <taxon>Ostreidae</taxon>
        <taxon>Magallana</taxon>
    </lineage>
</organism>
<dbReference type="Proteomes" id="UP000005408">
    <property type="component" value="Unassembled WGS sequence"/>
</dbReference>
<dbReference type="EnsemblMetazoa" id="G9026.1">
    <property type="protein sequence ID" value="G9026.1:cds"/>
    <property type="gene ID" value="G9026"/>
</dbReference>
<reference evidence="1" key="1">
    <citation type="submission" date="2022-08" db="UniProtKB">
        <authorList>
            <consortium name="EnsemblMetazoa"/>
        </authorList>
    </citation>
    <scope>IDENTIFICATION</scope>
    <source>
        <strain evidence="1">05x7-T-G4-1.051#20</strain>
    </source>
</reference>
<dbReference type="AlphaFoldDB" id="A0A8W8P1H3"/>
<accession>A0A8W8P1H3</accession>
<keyword evidence="2" id="KW-1185">Reference proteome</keyword>
<name>A0A8W8P1H3_MAGGI</name>
<evidence type="ECO:0000313" key="2">
    <source>
        <dbReference type="Proteomes" id="UP000005408"/>
    </source>
</evidence>
<evidence type="ECO:0000313" key="1">
    <source>
        <dbReference type="EnsemblMetazoa" id="G9026.1:cds"/>
    </source>
</evidence>
<protein>
    <submittedName>
        <fullName evidence="1">Uncharacterized protein</fullName>
    </submittedName>
</protein>